<organism evidence="1 2">
    <name type="scientific">Streptomyces scopuliridis</name>
    <dbReference type="NCBI Taxonomy" id="452529"/>
    <lineage>
        <taxon>Bacteria</taxon>
        <taxon>Bacillati</taxon>
        <taxon>Actinomycetota</taxon>
        <taxon>Actinomycetes</taxon>
        <taxon>Kitasatosporales</taxon>
        <taxon>Streptomycetaceae</taxon>
        <taxon>Streptomyces</taxon>
    </lineage>
</organism>
<gene>
    <name evidence="1" type="ORF">OG835_05715</name>
</gene>
<evidence type="ECO:0000313" key="2">
    <source>
        <dbReference type="Proteomes" id="UP001348369"/>
    </source>
</evidence>
<name>A0ACD4ZEW7_9ACTN</name>
<dbReference type="EMBL" id="CP109109">
    <property type="protein sequence ID" value="WSB96543.1"/>
    <property type="molecule type" value="Genomic_DNA"/>
</dbReference>
<reference evidence="1" key="1">
    <citation type="submission" date="2022-10" db="EMBL/GenBank/DDBJ databases">
        <title>The complete genomes of actinobacterial strains from the NBC collection.</title>
        <authorList>
            <person name="Joergensen T.S."/>
            <person name="Alvarez Arevalo M."/>
            <person name="Sterndorff E.B."/>
            <person name="Faurdal D."/>
            <person name="Vuksanovic O."/>
            <person name="Mourched A.-S."/>
            <person name="Charusanti P."/>
            <person name="Shaw S."/>
            <person name="Blin K."/>
            <person name="Weber T."/>
        </authorList>
    </citation>
    <scope>NUCLEOTIDE SEQUENCE</scope>
    <source>
        <strain evidence="1">NBC 01771</strain>
    </source>
</reference>
<dbReference type="Proteomes" id="UP001348369">
    <property type="component" value="Chromosome"/>
</dbReference>
<protein>
    <submittedName>
        <fullName evidence="1">Uncharacterized protein</fullName>
    </submittedName>
</protein>
<keyword evidence="2" id="KW-1185">Reference proteome</keyword>
<evidence type="ECO:0000313" key="1">
    <source>
        <dbReference type="EMBL" id="WSB96543.1"/>
    </source>
</evidence>
<sequence>MSGNVVNGGSTISCPHGGRVVPASARSSGVRIDGLPVPTATDVFTVSGCPHLIDGVPHPCVTVRWTPERGGVLIDGAPALLDSTSALCFSAALVPQGPPVVATAARGVASR</sequence>
<proteinExistence type="predicted"/>
<accession>A0ACD4ZEW7</accession>